<dbReference type="InterPro" id="IPR010281">
    <property type="entry name" value="DUF885"/>
</dbReference>
<dbReference type="Pfam" id="PF05960">
    <property type="entry name" value="DUF885"/>
    <property type="match status" value="1"/>
</dbReference>
<reference evidence="1 2" key="1">
    <citation type="journal article" date="2019" name="Int. J. Syst. Evol. Microbiol.">
        <title>The Global Catalogue of Microorganisms (GCM) 10K type strain sequencing project: providing services to taxonomists for standard genome sequencing and annotation.</title>
        <authorList>
            <consortium name="The Broad Institute Genomics Platform"/>
            <consortium name="The Broad Institute Genome Sequencing Center for Infectious Disease"/>
            <person name="Wu L."/>
            <person name="Ma J."/>
        </authorList>
    </citation>
    <scope>NUCLEOTIDE SEQUENCE [LARGE SCALE GENOMIC DNA]</scope>
    <source>
        <strain evidence="1 2">JCM 15914</strain>
    </source>
</reference>
<evidence type="ECO:0000313" key="2">
    <source>
        <dbReference type="Proteomes" id="UP001500166"/>
    </source>
</evidence>
<dbReference type="Proteomes" id="UP001500166">
    <property type="component" value="Unassembled WGS sequence"/>
</dbReference>
<sequence length="582" mass="65416">MWLSVIEKQAIQRTTPALSPLGTVHRPVTRVDELANQHFDRSMKLDPLAATLNGLTGYGPAYPDYGPQGRADRAQLRAETLRALDTAQPADTVDQVTIHALRNRLKLEADLHAADLDVAPVNNIASPVQWVREIFDNMPTNDSQDWQQIIERLRHVPRALESYTEGLHEAASLGKLASTTQIREAGAQAEAYSELKGPIGSLLAHQSVPAALRDSLESAATSAREAYAFLVRAFHEDFAASARATDAVGEEEYRLHLQSFLGAQLEPREVYEWGIEQLRLLDEEQRLVAHQISPGASIRESMKALNEDPARRLESTDALRHWMQDLSDQAVDELSKDHFEFTDAMRNLQCMIAPTQDGGIYYTPPSSDFSRPGRMWWSVPEGTTRHATWEETTTVYHEGVPGHHLQFATALANAGELNDWRRMGIWVSGHGEGWALYAERLMEELGYLDDPGDQMGMLDSQRLRTVRVIFDVGFHCGYKVPAELGEMLGSARAGEVWSPQDGWDFLTHNVIMDPSVLRFEWLRYMGWPGQAPSYKLGQELWLDLRKQVQVREGEQFDLKHFHSRALRLGSVGLDTLAHAMTL</sequence>
<name>A0ABN2XX35_9MICC</name>
<accession>A0ABN2XX35</accession>
<organism evidence="1 2">
    <name type="scientific">Kocuria atrinae</name>
    <dbReference type="NCBI Taxonomy" id="592377"/>
    <lineage>
        <taxon>Bacteria</taxon>
        <taxon>Bacillati</taxon>
        <taxon>Actinomycetota</taxon>
        <taxon>Actinomycetes</taxon>
        <taxon>Micrococcales</taxon>
        <taxon>Micrococcaceae</taxon>
        <taxon>Kocuria</taxon>
    </lineage>
</organism>
<comment type="caution">
    <text evidence="1">The sequence shown here is derived from an EMBL/GenBank/DDBJ whole genome shotgun (WGS) entry which is preliminary data.</text>
</comment>
<protein>
    <submittedName>
        <fullName evidence="1">DUF885 domain-containing protein</fullName>
    </submittedName>
</protein>
<evidence type="ECO:0000313" key="1">
    <source>
        <dbReference type="EMBL" id="GAA2119009.1"/>
    </source>
</evidence>
<gene>
    <name evidence="1" type="ORF">GCM10009824_19710</name>
</gene>
<dbReference type="PANTHER" id="PTHR33361">
    <property type="entry name" value="GLR0591 PROTEIN"/>
    <property type="match status" value="1"/>
</dbReference>
<proteinExistence type="predicted"/>
<dbReference type="PANTHER" id="PTHR33361:SF2">
    <property type="entry name" value="DUF885 DOMAIN-CONTAINING PROTEIN"/>
    <property type="match status" value="1"/>
</dbReference>
<dbReference type="EMBL" id="BAAAQA010000018">
    <property type="protein sequence ID" value="GAA2119009.1"/>
    <property type="molecule type" value="Genomic_DNA"/>
</dbReference>
<keyword evidence="2" id="KW-1185">Reference proteome</keyword>